<name>A0A2C9WS15_9GAMM</name>
<dbReference type="CDD" id="cd06588">
    <property type="entry name" value="PhnB_like"/>
    <property type="match status" value="2"/>
</dbReference>
<dbReference type="AlphaFoldDB" id="A0A2C9WS15"/>
<sequence>MTHSIYPALRFKENAKTALEWYCSIFPNSQIIQQQDATVKAQFAGVPFIGINSGSSFTTNPSISFMVICESCSEIDRFWKRLIEGGSALMELNQYPWSDYYGWLQDQHGFSWQLYLGKLSDVNQQKIVPTLMYCGAYQGQCLAALNVYQSLFKSFRTQGILKYTEGEFSGQVKHAQVIANDFTLMAMDSGVKQDFEFTKGISLVIECENQAEIDYYWNGITLHGTEDWSSWCKDQFGVSWQIVPKNLWQILNNNPHAQDAIFKMKKLSIQDLIQAQ</sequence>
<accession>A0A2C9WS15</accession>
<organism evidence="2 3">
    <name type="scientific">Acinetobacter terrae</name>
    <dbReference type="NCBI Taxonomy" id="2731247"/>
    <lineage>
        <taxon>Bacteria</taxon>
        <taxon>Pseudomonadati</taxon>
        <taxon>Pseudomonadota</taxon>
        <taxon>Gammaproteobacteria</taxon>
        <taxon>Moraxellales</taxon>
        <taxon>Moraxellaceae</taxon>
        <taxon>Acinetobacter</taxon>
        <taxon>Acinetobacter Taxon 24</taxon>
    </lineage>
</organism>
<accession>A0A7Y2REX5</accession>
<feature type="domain" description="PhnB-like" evidence="1">
    <location>
        <begin position="4"/>
        <end position="114"/>
    </location>
</feature>
<evidence type="ECO:0000313" key="3">
    <source>
        <dbReference type="Proteomes" id="UP000569202"/>
    </source>
</evidence>
<dbReference type="STRING" id="1977878.B9T23_00760"/>
<dbReference type="Pfam" id="PF06983">
    <property type="entry name" value="3-dmu-9_3-mt"/>
    <property type="match status" value="2"/>
</dbReference>
<feature type="domain" description="PhnB-like" evidence="1">
    <location>
        <begin position="125"/>
        <end position="243"/>
    </location>
</feature>
<evidence type="ECO:0000313" key="2">
    <source>
        <dbReference type="EMBL" id="NNH77536.1"/>
    </source>
</evidence>
<reference evidence="2 3" key="1">
    <citation type="submission" date="2020-04" db="EMBL/GenBank/DDBJ databases">
        <title>Acinetobacter Taxon 24.</title>
        <authorList>
            <person name="Nemec A."/>
            <person name="Radolfova-Krizova L."/>
            <person name="Higgins P.G."/>
            <person name="Spanelova P."/>
        </authorList>
    </citation>
    <scope>NUCLEOTIDE SEQUENCE [LARGE SCALE GENOMIC DNA]</scope>
    <source>
        <strain evidence="2 3">ANC 5380</strain>
    </source>
</reference>
<dbReference type="SUPFAM" id="SSF54593">
    <property type="entry name" value="Glyoxalase/Bleomycin resistance protein/Dihydroxybiphenyl dioxygenase"/>
    <property type="match status" value="2"/>
</dbReference>
<dbReference type="EMBL" id="JABERL010000020">
    <property type="protein sequence ID" value="NNH77536.1"/>
    <property type="molecule type" value="Genomic_DNA"/>
</dbReference>
<dbReference type="InterPro" id="IPR029068">
    <property type="entry name" value="Glyas_Bleomycin-R_OHBP_Dase"/>
</dbReference>
<dbReference type="PANTHER" id="PTHR33990">
    <property type="entry name" value="PROTEIN YJDN-RELATED"/>
    <property type="match status" value="1"/>
</dbReference>
<protein>
    <submittedName>
        <fullName evidence="2">VOC family protein</fullName>
    </submittedName>
</protein>
<dbReference type="InterPro" id="IPR028973">
    <property type="entry name" value="PhnB-like"/>
</dbReference>
<dbReference type="Proteomes" id="UP000569202">
    <property type="component" value="Unassembled WGS sequence"/>
</dbReference>
<proteinExistence type="predicted"/>
<dbReference type="Gene3D" id="3.10.180.10">
    <property type="entry name" value="2,3-Dihydroxybiphenyl 1,2-Dioxygenase, domain 1"/>
    <property type="match status" value="2"/>
</dbReference>
<comment type="caution">
    <text evidence="2">The sequence shown here is derived from an EMBL/GenBank/DDBJ whole genome shotgun (WGS) entry which is preliminary data.</text>
</comment>
<dbReference type="RefSeq" id="WP_086192456.1">
    <property type="nucleotide sequence ID" value="NZ_JABERL010000020.1"/>
</dbReference>
<gene>
    <name evidence="2" type="ORF">HLH17_07655</name>
</gene>
<evidence type="ECO:0000259" key="1">
    <source>
        <dbReference type="Pfam" id="PF06983"/>
    </source>
</evidence>